<accession>A0A420WBJ9</accession>
<dbReference type="Proteomes" id="UP000277424">
    <property type="component" value="Unassembled WGS sequence"/>
</dbReference>
<evidence type="ECO:0000256" key="6">
    <source>
        <dbReference type="ARBA" id="ARBA00022692"/>
    </source>
</evidence>
<evidence type="ECO:0000256" key="13">
    <source>
        <dbReference type="ARBA" id="ARBA00047594"/>
    </source>
</evidence>
<keyword evidence="8 14" id="KW-1133">Transmembrane helix</keyword>
<feature type="transmembrane region" description="Helical" evidence="14">
    <location>
        <begin position="84"/>
        <end position="103"/>
    </location>
</feature>
<evidence type="ECO:0000256" key="3">
    <source>
        <dbReference type="ARBA" id="ARBA00012374"/>
    </source>
</evidence>
<dbReference type="GO" id="GO:0005886">
    <property type="term" value="C:plasma membrane"/>
    <property type="evidence" value="ECO:0007669"/>
    <property type="project" value="UniProtKB-SubCell"/>
</dbReference>
<dbReference type="PANTHER" id="PTHR30622">
    <property type="entry name" value="UNDECAPRENYL-DIPHOSPHATASE"/>
    <property type="match status" value="1"/>
</dbReference>
<evidence type="ECO:0000256" key="4">
    <source>
        <dbReference type="ARBA" id="ARBA00021581"/>
    </source>
</evidence>
<feature type="transmembrane region" description="Helical" evidence="14">
    <location>
        <begin position="142"/>
        <end position="160"/>
    </location>
</feature>
<dbReference type="NCBIfam" id="NF001393">
    <property type="entry name" value="PRK00281.2-4"/>
    <property type="match status" value="1"/>
</dbReference>
<evidence type="ECO:0000256" key="12">
    <source>
        <dbReference type="ARBA" id="ARBA00032932"/>
    </source>
</evidence>
<feature type="transmembrane region" description="Helical" evidence="14">
    <location>
        <begin position="109"/>
        <end position="130"/>
    </location>
</feature>
<dbReference type="HAMAP" id="MF_01006">
    <property type="entry name" value="Undec_diphosphatase"/>
    <property type="match status" value="1"/>
</dbReference>
<comment type="miscellaneous">
    <text evidence="14">Bacitracin is thought to be involved in the inhibition of peptidoglycan synthesis by sequestering undecaprenyl diphosphate, thereby reducing the pool of lipid carrier available.</text>
</comment>
<dbReference type="GO" id="GO:0046677">
    <property type="term" value="P:response to antibiotic"/>
    <property type="evidence" value="ECO:0007669"/>
    <property type="project" value="UniProtKB-UniRule"/>
</dbReference>
<comment type="catalytic activity">
    <reaction evidence="13 14">
        <text>di-trans,octa-cis-undecaprenyl diphosphate + H2O = di-trans,octa-cis-undecaprenyl phosphate + phosphate + H(+)</text>
        <dbReference type="Rhea" id="RHEA:28094"/>
        <dbReference type="ChEBI" id="CHEBI:15377"/>
        <dbReference type="ChEBI" id="CHEBI:15378"/>
        <dbReference type="ChEBI" id="CHEBI:43474"/>
        <dbReference type="ChEBI" id="CHEBI:58405"/>
        <dbReference type="ChEBI" id="CHEBI:60392"/>
        <dbReference type="EC" id="3.6.1.27"/>
    </reaction>
</comment>
<dbReference type="GO" id="GO:0071555">
    <property type="term" value="P:cell wall organization"/>
    <property type="evidence" value="ECO:0007669"/>
    <property type="project" value="UniProtKB-KW"/>
</dbReference>
<evidence type="ECO:0000256" key="14">
    <source>
        <dbReference type="HAMAP-Rule" id="MF_01006"/>
    </source>
</evidence>
<dbReference type="GO" id="GO:0008360">
    <property type="term" value="P:regulation of cell shape"/>
    <property type="evidence" value="ECO:0007669"/>
    <property type="project" value="UniProtKB-KW"/>
</dbReference>
<comment type="caution">
    <text evidence="15">The sequence shown here is derived from an EMBL/GenBank/DDBJ whole genome shotgun (WGS) entry which is preliminary data.</text>
</comment>
<evidence type="ECO:0000256" key="11">
    <source>
        <dbReference type="ARBA" id="ARBA00032707"/>
    </source>
</evidence>
<evidence type="ECO:0000256" key="9">
    <source>
        <dbReference type="ARBA" id="ARBA00023136"/>
    </source>
</evidence>
<dbReference type="AlphaFoldDB" id="A0A420WBJ9"/>
<evidence type="ECO:0000256" key="10">
    <source>
        <dbReference type="ARBA" id="ARBA00023251"/>
    </source>
</evidence>
<keyword evidence="9 14" id="KW-0472">Membrane</keyword>
<evidence type="ECO:0000313" key="15">
    <source>
        <dbReference type="EMBL" id="RKQ68346.1"/>
    </source>
</evidence>
<dbReference type="RefSeq" id="WP_121220948.1">
    <property type="nucleotide sequence ID" value="NZ_RBIG01000003.1"/>
</dbReference>
<evidence type="ECO:0000256" key="1">
    <source>
        <dbReference type="ARBA" id="ARBA00004651"/>
    </source>
</evidence>
<evidence type="ECO:0000256" key="2">
    <source>
        <dbReference type="ARBA" id="ARBA00010621"/>
    </source>
</evidence>
<sequence>MPLLHLIVLALVQGITEFLPISSSAHLILVPYVTGWQDQGPLLDVAVHVGTLLAVLIYFWRDVWEMLRGLMLALRGKRSPGQRMIVHLVIATIPAILAGYLLHKYAGDALRSVAIIAWATIGFGLLLYIADKIGMTVRRIEHMNIGTALMLGLAQVLAFIPGTSRSGITMTAARFLGYERADTARFSMLMSIPVIAGAGLLGALDLVEAGDVRLTEDALIGAGLAFISALIAIALMMRWLRRASFTPFVIYRMLLGAALLALIYL</sequence>
<feature type="transmembrane region" description="Helical" evidence="14">
    <location>
        <begin position="186"/>
        <end position="207"/>
    </location>
</feature>
<evidence type="ECO:0000256" key="5">
    <source>
        <dbReference type="ARBA" id="ARBA00022475"/>
    </source>
</evidence>
<evidence type="ECO:0000256" key="7">
    <source>
        <dbReference type="ARBA" id="ARBA00022801"/>
    </source>
</evidence>
<name>A0A420WBJ9_9PROT</name>
<comment type="function">
    <text evidence="14">Catalyzes the dephosphorylation of undecaprenyl diphosphate (UPP). Confers resistance to bacitracin.</text>
</comment>
<organism evidence="15 16">
    <name type="scientific">Oceanibaculum indicum</name>
    <dbReference type="NCBI Taxonomy" id="526216"/>
    <lineage>
        <taxon>Bacteria</taxon>
        <taxon>Pseudomonadati</taxon>
        <taxon>Pseudomonadota</taxon>
        <taxon>Alphaproteobacteria</taxon>
        <taxon>Rhodospirillales</taxon>
        <taxon>Oceanibaculaceae</taxon>
        <taxon>Oceanibaculum</taxon>
    </lineage>
</organism>
<keyword evidence="14" id="KW-0961">Cell wall biogenesis/degradation</keyword>
<comment type="subcellular location">
    <subcellularLocation>
        <location evidence="1 14">Cell membrane</location>
        <topology evidence="1 14">Multi-pass membrane protein</topology>
    </subcellularLocation>
</comment>
<dbReference type="EMBL" id="RBIG01000003">
    <property type="protein sequence ID" value="RKQ68346.1"/>
    <property type="molecule type" value="Genomic_DNA"/>
</dbReference>
<feature type="transmembrane region" description="Helical" evidence="14">
    <location>
        <begin position="245"/>
        <end position="264"/>
    </location>
</feature>
<keyword evidence="14" id="KW-0573">Peptidoglycan synthesis</keyword>
<proteinExistence type="inferred from homology"/>
<evidence type="ECO:0000313" key="16">
    <source>
        <dbReference type="Proteomes" id="UP000277424"/>
    </source>
</evidence>
<feature type="transmembrane region" description="Helical" evidence="14">
    <location>
        <begin position="219"/>
        <end position="239"/>
    </location>
</feature>
<comment type="similarity">
    <text evidence="2 14">Belongs to the UppP family.</text>
</comment>
<dbReference type="GO" id="GO:0050380">
    <property type="term" value="F:undecaprenyl-diphosphatase activity"/>
    <property type="evidence" value="ECO:0007669"/>
    <property type="project" value="UniProtKB-UniRule"/>
</dbReference>
<feature type="transmembrane region" description="Helical" evidence="14">
    <location>
        <begin position="42"/>
        <end position="63"/>
    </location>
</feature>
<dbReference type="GO" id="GO:0009252">
    <property type="term" value="P:peptidoglycan biosynthetic process"/>
    <property type="evidence" value="ECO:0007669"/>
    <property type="project" value="UniProtKB-KW"/>
</dbReference>
<gene>
    <name evidence="14" type="primary">uppP</name>
    <name evidence="15" type="ORF">BCL74_2824</name>
</gene>
<keyword evidence="7 14" id="KW-0378">Hydrolase</keyword>
<dbReference type="OrthoDB" id="9808289at2"/>
<keyword evidence="5 14" id="KW-1003">Cell membrane</keyword>
<reference evidence="15 16" key="1">
    <citation type="submission" date="2018-10" db="EMBL/GenBank/DDBJ databases">
        <title>Comparative analysis of microorganisms from saline springs in Andes Mountain Range, Colombia.</title>
        <authorList>
            <person name="Rubin E."/>
        </authorList>
    </citation>
    <scope>NUCLEOTIDE SEQUENCE [LARGE SCALE GENOMIC DNA]</scope>
    <source>
        <strain evidence="15 16">USBA 36</strain>
    </source>
</reference>
<evidence type="ECO:0000256" key="8">
    <source>
        <dbReference type="ARBA" id="ARBA00022989"/>
    </source>
</evidence>
<dbReference type="PANTHER" id="PTHR30622:SF4">
    <property type="entry name" value="UNDECAPRENYL-DIPHOSPHATASE"/>
    <property type="match status" value="1"/>
</dbReference>
<keyword evidence="10 14" id="KW-0046">Antibiotic resistance</keyword>
<protein>
    <recommendedName>
        <fullName evidence="4 14">Undecaprenyl-diphosphatase</fullName>
        <ecNumber evidence="3 14">3.6.1.27</ecNumber>
    </recommendedName>
    <alternativeName>
        <fullName evidence="12 14">Bacitracin resistance protein</fullName>
    </alternativeName>
    <alternativeName>
        <fullName evidence="11 14">Undecaprenyl pyrophosphate phosphatase</fullName>
    </alternativeName>
</protein>
<dbReference type="EC" id="3.6.1.27" evidence="3 14"/>
<keyword evidence="14" id="KW-0133">Cell shape</keyword>
<dbReference type="Pfam" id="PF02673">
    <property type="entry name" value="BacA"/>
    <property type="match status" value="1"/>
</dbReference>
<keyword evidence="6 14" id="KW-0812">Transmembrane</keyword>
<dbReference type="InterPro" id="IPR003824">
    <property type="entry name" value="UppP"/>
</dbReference>